<evidence type="ECO:0000313" key="2">
    <source>
        <dbReference type="EMBL" id="KIJ22891.1"/>
    </source>
</evidence>
<reference evidence="2 3" key="1">
    <citation type="submission" date="2014-06" db="EMBL/GenBank/DDBJ databases">
        <title>Evolutionary Origins and Diversification of the Mycorrhizal Mutualists.</title>
        <authorList>
            <consortium name="DOE Joint Genome Institute"/>
            <consortium name="Mycorrhizal Genomics Consortium"/>
            <person name="Kohler A."/>
            <person name="Kuo A."/>
            <person name="Nagy L.G."/>
            <person name="Floudas D."/>
            <person name="Copeland A."/>
            <person name="Barry K.W."/>
            <person name="Cichocki N."/>
            <person name="Veneault-Fourrey C."/>
            <person name="LaButti K."/>
            <person name="Lindquist E.A."/>
            <person name="Lipzen A."/>
            <person name="Lundell T."/>
            <person name="Morin E."/>
            <person name="Murat C."/>
            <person name="Riley R."/>
            <person name="Ohm R."/>
            <person name="Sun H."/>
            <person name="Tunlid A."/>
            <person name="Henrissat B."/>
            <person name="Grigoriev I.V."/>
            <person name="Hibbett D.S."/>
            <person name="Martin F."/>
        </authorList>
    </citation>
    <scope>NUCLEOTIDE SEQUENCE [LARGE SCALE GENOMIC DNA]</scope>
    <source>
        <strain evidence="2 3">SS14</strain>
    </source>
</reference>
<keyword evidence="3" id="KW-1185">Reference proteome</keyword>
<dbReference type="HOGENOM" id="CLU_998093_0_0_1"/>
<accession>A0A0C9UBN2</accession>
<dbReference type="AlphaFoldDB" id="A0A0C9UBN2"/>
<dbReference type="Proteomes" id="UP000054279">
    <property type="component" value="Unassembled WGS sequence"/>
</dbReference>
<dbReference type="EMBL" id="KN837893">
    <property type="protein sequence ID" value="KIJ22891.1"/>
    <property type="molecule type" value="Genomic_DNA"/>
</dbReference>
<evidence type="ECO:0000313" key="3">
    <source>
        <dbReference type="Proteomes" id="UP000054279"/>
    </source>
</evidence>
<organism evidence="2 3">
    <name type="scientific">Sphaerobolus stellatus (strain SS14)</name>
    <dbReference type="NCBI Taxonomy" id="990650"/>
    <lineage>
        <taxon>Eukaryota</taxon>
        <taxon>Fungi</taxon>
        <taxon>Dikarya</taxon>
        <taxon>Basidiomycota</taxon>
        <taxon>Agaricomycotina</taxon>
        <taxon>Agaricomycetes</taxon>
        <taxon>Phallomycetidae</taxon>
        <taxon>Geastrales</taxon>
        <taxon>Sphaerobolaceae</taxon>
        <taxon>Sphaerobolus</taxon>
    </lineage>
</organism>
<evidence type="ECO:0000256" key="1">
    <source>
        <dbReference type="SAM" id="MobiDB-lite"/>
    </source>
</evidence>
<name>A0A0C9UBN2_SPHS4</name>
<protein>
    <submittedName>
        <fullName evidence="2">Uncharacterized protein</fullName>
    </submittedName>
</protein>
<dbReference type="OrthoDB" id="1607513at2759"/>
<feature type="compositionally biased region" description="Acidic residues" evidence="1">
    <location>
        <begin position="27"/>
        <end position="39"/>
    </location>
</feature>
<proteinExistence type="predicted"/>
<gene>
    <name evidence="2" type="ORF">M422DRAFT_276627</name>
</gene>
<feature type="region of interest" description="Disordered" evidence="1">
    <location>
        <begin position="1"/>
        <end position="41"/>
    </location>
</feature>
<sequence>MWNIHSSKPSRKKQCKNVKESISVAESDSEEEDNEDEDNGAAARQAMVDSDGVISSAKDIPLVFTKNTHNSQKGCWCEICRELKVLNCDAWFTGAARKKDNPAPEVTLEQFGFNPEEQHPPFTKDNLLDHVIKLFTLSYVASVNTIYKWAFEFIKKKPFHALIKFLRPAMKESKIPTTPSSSTCVPSKISFTFNPWTSEAFDPYLAISVHYIYSLPDDPTKWTLEGNIIGFSPVIDCFDIRKKIGWFTSNNATINDRTMKCLTEPGMACEDIFNWDPTD</sequence>